<feature type="domain" description="Reductase C-terminal" evidence="6">
    <location>
        <begin position="332"/>
        <end position="406"/>
    </location>
</feature>
<dbReference type="SUPFAM" id="SSF55424">
    <property type="entry name" value="FAD/NAD-linked reductases, dimerisation (C-terminal) domain"/>
    <property type="match status" value="1"/>
</dbReference>
<name>A0A1H8XIF7_9PSEU</name>
<protein>
    <submittedName>
        <fullName evidence="7">Reductase C-terminal</fullName>
    </submittedName>
</protein>
<proteinExistence type="predicted"/>
<dbReference type="SUPFAM" id="SSF51905">
    <property type="entry name" value="FAD/NAD(P)-binding domain"/>
    <property type="match status" value="2"/>
</dbReference>
<dbReference type="InterPro" id="IPR016156">
    <property type="entry name" value="FAD/NAD-linked_Rdtase_dimer_sf"/>
</dbReference>
<dbReference type="GO" id="GO:0005737">
    <property type="term" value="C:cytoplasm"/>
    <property type="evidence" value="ECO:0007669"/>
    <property type="project" value="TreeGrafter"/>
</dbReference>
<keyword evidence="8" id="KW-1185">Reference proteome</keyword>
<dbReference type="Pfam" id="PF07992">
    <property type="entry name" value="Pyr_redox_2"/>
    <property type="match status" value="1"/>
</dbReference>
<dbReference type="PANTHER" id="PTHR43557">
    <property type="entry name" value="APOPTOSIS-INDUCING FACTOR 1"/>
    <property type="match status" value="1"/>
</dbReference>
<evidence type="ECO:0000259" key="5">
    <source>
        <dbReference type="Pfam" id="PF07992"/>
    </source>
</evidence>
<keyword evidence="2" id="KW-0285">Flavoprotein</keyword>
<dbReference type="InterPro" id="IPR036188">
    <property type="entry name" value="FAD/NAD-bd_sf"/>
</dbReference>
<feature type="domain" description="FAD/NAD(P)-binding" evidence="5">
    <location>
        <begin position="5"/>
        <end position="311"/>
    </location>
</feature>
<evidence type="ECO:0000256" key="4">
    <source>
        <dbReference type="ARBA" id="ARBA00023002"/>
    </source>
</evidence>
<dbReference type="STRING" id="394193.SAMN04489732_107297"/>
<dbReference type="EMBL" id="FOEF01000007">
    <property type="protein sequence ID" value="SEP39547.1"/>
    <property type="molecule type" value="Genomic_DNA"/>
</dbReference>
<evidence type="ECO:0000256" key="2">
    <source>
        <dbReference type="ARBA" id="ARBA00022630"/>
    </source>
</evidence>
<dbReference type="Proteomes" id="UP000198582">
    <property type="component" value="Unassembled WGS sequence"/>
</dbReference>
<dbReference type="Pfam" id="PF14759">
    <property type="entry name" value="Reductase_C"/>
    <property type="match status" value="1"/>
</dbReference>
<dbReference type="PRINTS" id="PR00411">
    <property type="entry name" value="PNDRDTASEI"/>
</dbReference>
<dbReference type="Gene3D" id="3.50.50.60">
    <property type="entry name" value="FAD/NAD(P)-binding domain"/>
    <property type="match status" value="2"/>
</dbReference>
<reference evidence="8" key="1">
    <citation type="submission" date="2016-10" db="EMBL/GenBank/DDBJ databases">
        <authorList>
            <person name="Varghese N."/>
            <person name="Submissions S."/>
        </authorList>
    </citation>
    <scope>NUCLEOTIDE SEQUENCE [LARGE SCALE GENOMIC DNA]</scope>
    <source>
        <strain evidence="8">DSM 44993</strain>
    </source>
</reference>
<dbReference type="InterPro" id="IPR050446">
    <property type="entry name" value="FAD-oxidoreductase/Apoptosis"/>
</dbReference>
<gene>
    <name evidence="7" type="ORF">SAMN04489732_107297</name>
</gene>
<evidence type="ECO:0000256" key="3">
    <source>
        <dbReference type="ARBA" id="ARBA00022827"/>
    </source>
</evidence>
<dbReference type="RefSeq" id="WP_091618181.1">
    <property type="nucleotide sequence ID" value="NZ_FOEF01000007.1"/>
</dbReference>
<evidence type="ECO:0000313" key="8">
    <source>
        <dbReference type="Proteomes" id="UP000198582"/>
    </source>
</evidence>
<dbReference type="GO" id="GO:0016651">
    <property type="term" value="F:oxidoreductase activity, acting on NAD(P)H"/>
    <property type="evidence" value="ECO:0007669"/>
    <property type="project" value="TreeGrafter"/>
</dbReference>
<dbReference type="Gene3D" id="3.30.390.30">
    <property type="match status" value="1"/>
</dbReference>
<evidence type="ECO:0000256" key="1">
    <source>
        <dbReference type="ARBA" id="ARBA00001974"/>
    </source>
</evidence>
<sequence>MTPGRIVIAGASLAGLRAADSLRANGFTGELVLIGDEPHEPYDRPPLSKAVLAGRAGADRLALPSTRDLNARWLLGVAATGLDLGAREVRLADGRGVGFDGLVIATGSRSRPWPVPGEAALRGVHLLRGRDDAERIRAGLAAGPRRVLVIGGGFTGSEVASSCRDLGLPVTVVLRGGAPMAGALGEVVGSAIGARQRAHGIDLRARTTVTALHGDAEGRLRRVWLSDGDELDVDLAVVALGSVGNTEWLAGSGLAADPRGVECDAAGRALDPGGAVVPDVYVAGDVARWRHPHFDAEPQALQHWGNAVEQADVAAHNLTHRPLRTATALPAFWSDQFGLNLKSVGLPHLADEVVLTQGSFERGPFAAAYGRGGVTVGAVAVDSPRVMDGYAALITERAPFPPAVNATDSPAADVLAAGFGRTGLSTVHGGQS</sequence>
<dbReference type="PANTHER" id="PTHR43557:SF2">
    <property type="entry name" value="RIESKE DOMAIN-CONTAINING PROTEIN-RELATED"/>
    <property type="match status" value="1"/>
</dbReference>
<keyword evidence="3" id="KW-0274">FAD</keyword>
<dbReference type="PRINTS" id="PR00368">
    <property type="entry name" value="FADPNR"/>
</dbReference>
<evidence type="ECO:0000259" key="6">
    <source>
        <dbReference type="Pfam" id="PF14759"/>
    </source>
</evidence>
<dbReference type="InterPro" id="IPR023753">
    <property type="entry name" value="FAD/NAD-binding_dom"/>
</dbReference>
<evidence type="ECO:0000313" key="7">
    <source>
        <dbReference type="EMBL" id="SEP39547.1"/>
    </source>
</evidence>
<organism evidence="7 8">
    <name type="scientific">Amycolatopsis saalfeldensis</name>
    <dbReference type="NCBI Taxonomy" id="394193"/>
    <lineage>
        <taxon>Bacteria</taxon>
        <taxon>Bacillati</taxon>
        <taxon>Actinomycetota</taxon>
        <taxon>Actinomycetes</taxon>
        <taxon>Pseudonocardiales</taxon>
        <taxon>Pseudonocardiaceae</taxon>
        <taxon>Amycolatopsis</taxon>
    </lineage>
</organism>
<dbReference type="AlphaFoldDB" id="A0A1H8XIF7"/>
<dbReference type="OrthoDB" id="1145at2"/>
<accession>A0A1H8XIF7</accession>
<dbReference type="InterPro" id="IPR028202">
    <property type="entry name" value="Reductase_C"/>
</dbReference>
<comment type="cofactor">
    <cofactor evidence="1">
        <name>FAD</name>
        <dbReference type="ChEBI" id="CHEBI:57692"/>
    </cofactor>
</comment>
<keyword evidence="4" id="KW-0560">Oxidoreductase</keyword>